<dbReference type="PANTHER" id="PTHR10137">
    <property type="entry name" value="V-TYPE PROTON ATPASE SUBUNIT C"/>
    <property type="match status" value="1"/>
</dbReference>
<dbReference type="SUPFAM" id="SSF118203">
    <property type="entry name" value="Vacuolar ATP synthase subunit C"/>
    <property type="match status" value="1"/>
</dbReference>
<gene>
    <name evidence="6" type="ORF">HAKA00212_LOCUS12401</name>
</gene>
<dbReference type="InterPro" id="IPR036132">
    <property type="entry name" value="Vac_ATP_synth_c_sf"/>
</dbReference>
<dbReference type="CDD" id="cd14785">
    <property type="entry name" value="V-ATPase_C"/>
    <property type="match status" value="1"/>
</dbReference>
<keyword evidence="3 5" id="KW-0375">Hydrogen ion transport</keyword>
<comment type="similarity">
    <text evidence="1 5">Belongs to the V-ATPase C subunit family.</text>
</comment>
<organism evidence="6">
    <name type="scientific">Heterosigma akashiwo</name>
    <name type="common">Chromophytic alga</name>
    <name type="synonym">Heterosigma carterae</name>
    <dbReference type="NCBI Taxonomy" id="2829"/>
    <lineage>
        <taxon>Eukaryota</taxon>
        <taxon>Sar</taxon>
        <taxon>Stramenopiles</taxon>
        <taxon>Ochrophyta</taxon>
        <taxon>Raphidophyceae</taxon>
        <taxon>Chattonellales</taxon>
        <taxon>Chattonellaceae</taxon>
        <taxon>Heterosigma</taxon>
    </lineage>
</organism>
<evidence type="ECO:0000256" key="3">
    <source>
        <dbReference type="ARBA" id="ARBA00022781"/>
    </source>
</evidence>
<dbReference type="PANTHER" id="PTHR10137:SF0">
    <property type="entry name" value="V-TYPE PROTON ATPASE SUBUNIT C"/>
    <property type="match status" value="1"/>
</dbReference>
<keyword evidence="2 5" id="KW-0813">Transport</keyword>
<dbReference type="AlphaFoldDB" id="A0A6V1R0R9"/>
<dbReference type="Pfam" id="PF03223">
    <property type="entry name" value="V-ATPase_C"/>
    <property type="match status" value="1"/>
</dbReference>
<evidence type="ECO:0000256" key="2">
    <source>
        <dbReference type="ARBA" id="ARBA00022448"/>
    </source>
</evidence>
<dbReference type="InterPro" id="IPR004907">
    <property type="entry name" value="ATPase_V1-cplx_csu"/>
</dbReference>
<comment type="function">
    <text evidence="5">Subunit of the V1 complex of vacuolar(H+)-ATPase (V-ATPase), a multisubunit enzyme composed of a peripheral complex (V1) that hydrolyzes ATP and a membrane integral complex (V0) that translocates protons. V-ATPase is responsible for acidifying and maintaining the pH of intracellular compartments and in some cell types, is targeted to the plasma membrane, where it is responsible for acidifying the extracellular environment. Subunit C is necessary for the assembly of the catalytic sector of the enzyme and is likely to have a specific function in its catalytic activity.</text>
</comment>
<keyword evidence="4 5" id="KW-0406">Ion transport</keyword>
<evidence type="ECO:0000256" key="1">
    <source>
        <dbReference type="ARBA" id="ARBA00006138"/>
    </source>
</evidence>
<evidence type="ECO:0000256" key="4">
    <source>
        <dbReference type="ARBA" id="ARBA00023065"/>
    </source>
</evidence>
<dbReference type="GO" id="GO:0046961">
    <property type="term" value="F:proton-transporting ATPase activity, rotational mechanism"/>
    <property type="evidence" value="ECO:0007669"/>
    <property type="project" value="InterPro"/>
</dbReference>
<evidence type="ECO:0000313" key="6">
    <source>
        <dbReference type="EMBL" id="CAE0633688.1"/>
    </source>
</evidence>
<reference evidence="6" key="1">
    <citation type="submission" date="2021-01" db="EMBL/GenBank/DDBJ databases">
        <authorList>
            <person name="Corre E."/>
            <person name="Pelletier E."/>
            <person name="Niang G."/>
            <person name="Scheremetjew M."/>
            <person name="Finn R."/>
            <person name="Kale V."/>
            <person name="Holt S."/>
            <person name="Cochrane G."/>
            <person name="Meng A."/>
            <person name="Brown T."/>
            <person name="Cohen L."/>
        </authorList>
    </citation>
    <scope>NUCLEOTIDE SEQUENCE</scope>
    <source>
        <strain evidence="6">CCMP3107</strain>
    </source>
</reference>
<dbReference type="GO" id="GO:0000221">
    <property type="term" value="C:vacuolar proton-transporting V-type ATPase, V1 domain"/>
    <property type="evidence" value="ECO:0007669"/>
    <property type="project" value="TreeGrafter"/>
</dbReference>
<evidence type="ECO:0000256" key="5">
    <source>
        <dbReference type="RuleBase" id="RU364010"/>
    </source>
</evidence>
<proteinExistence type="inferred from homology"/>
<comment type="subunit">
    <text evidence="5">V-ATPase is a heteromultimeric enzyme composed of a peripheral catalytic V1 complex (components A to H) attached to an integral membrane V0 proton pore complex.</text>
</comment>
<dbReference type="Gene3D" id="1.20.1460.10">
    <property type="entry name" value="subunit c (vma5p) of the yeast v-atpase, domain 2"/>
    <property type="match status" value="2"/>
</dbReference>
<sequence length="442" mass="49171">MANSRYWLATFPNEHRVESQTHAQIAEAVASSKHDYCTIHQFDMPALLVGTLDSLISLSDDLTKVDMACEQAVRKIERQFHEISPKDSPSEPLSMSGRSVEGYLQEFVWDFARYPHRRPLPELVGHIQTSVGQVDEELKNLAAAYTEKTQLRQALQRKKGGNLLVADLADVLTAERLEGVPFHDTEHLHTVVVVLNKQNQREFEEGYERLGAEIGAFGGPDWTDEKVAAGLGRDDGNFGPESARAARRGSPVVPGSAQLVLREGDYLLYAMTVLKGHYEAGFVDEATGEFQPGRRVEYFEELAAAAKNLKFTVRRFTFDPDAAGAGDRKARQLDYEVDQLHSGIGRWCRAHYPEALEAWVHLKVIRAFVESILRYGLPRNFCALVLRPRPRMEGRLERALQGMFAHVGGGALGGGAVAAVDEGEERLETFVCQKFQLQAAGP</sequence>
<name>A0A6V1R0R9_HETAK</name>
<dbReference type="EMBL" id="HBIU01026896">
    <property type="protein sequence ID" value="CAE0633688.1"/>
    <property type="molecule type" value="Transcribed_RNA"/>
</dbReference>
<protein>
    <recommendedName>
        <fullName evidence="5">V-type proton ATPase subunit C</fullName>
    </recommendedName>
</protein>
<accession>A0A6V1R0R9</accession>